<feature type="compositionally biased region" description="Pro residues" evidence="1">
    <location>
        <begin position="40"/>
        <end position="55"/>
    </location>
</feature>
<evidence type="ECO:0000313" key="2">
    <source>
        <dbReference type="EMBL" id="SES42149.1"/>
    </source>
</evidence>
<dbReference type="STRING" id="155974.SAMN04487818_113105"/>
<sequence length="153" mass="16684">MPEKFGVVEQIGLTCGASTAELLELHRLWARAVSASPELPQEPPKPTEPDTPPPPRSRRRWWPALIVAAAVLALIGGSTPIPPAPVPQWVSGPVWQRGRPNWTTLDRLVDGANHAGLPVLFVYFSWGAGRDGYTYSINDQVASSKWIRTCGTP</sequence>
<dbReference type="RefSeq" id="WP_092784857.1">
    <property type="nucleotide sequence ID" value="NZ_FOGI01000013.1"/>
</dbReference>
<protein>
    <submittedName>
        <fullName evidence="2">Uncharacterized protein</fullName>
    </submittedName>
</protein>
<dbReference type="Proteomes" id="UP000199051">
    <property type="component" value="Unassembled WGS sequence"/>
</dbReference>
<gene>
    <name evidence="2" type="ORF">SAMN04487818_113105</name>
</gene>
<dbReference type="EMBL" id="FOGI01000013">
    <property type="protein sequence ID" value="SES42149.1"/>
    <property type="molecule type" value="Genomic_DNA"/>
</dbReference>
<name>A0A1H9X7V1_9PSEU</name>
<feature type="region of interest" description="Disordered" evidence="1">
    <location>
        <begin position="36"/>
        <end position="58"/>
    </location>
</feature>
<evidence type="ECO:0000256" key="1">
    <source>
        <dbReference type="SAM" id="MobiDB-lite"/>
    </source>
</evidence>
<reference evidence="3" key="1">
    <citation type="submission" date="2016-10" db="EMBL/GenBank/DDBJ databases">
        <authorList>
            <person name="Varghese N."/>
            <person name="Submissions S."/>
        </authorList>
    </citation>
    <scope>NUCLEOTIDE SEQUENCE [LARGE SCALE GENOMIC DNA]</scope>
    <source>
        <strain evidence="3">DSM 44260</strain>
    </source>
</reference>
<keyword evidence="3" id="KW-1185">Reference proteome</keyword>
<evidence type="ECO:0000313" key="3">
    <source>
        <dbReference type="Proteomes" id="UP000199051"/>
    </source>
</evidence>
<dbReference type="AlphaFoldDB" id="A0A1H9X7V1"/>
<accession>A0A1H9X7V1</accession>
<organism evidence="2 3">
    <name type="scientific">Actinokineospora terrae</name>
    <dbReference type="NCBI Taxonomy" id="155974"/>
    <lineage>
        <taxon>Bacteria</taxon>
        <taxon>Bacillati</taxon>
        <taxon>Actinomycetota</taxon>
        <taxon>Actinomycetes</taxon>
        <taxon>Pseudonocardiales</taxon>
        <taxon>Pseudonocardiaceae</taxon>
        <taxon>Actinokineospora</taxon>
    </lineage>
</organism>
<proteinExistence type="predicted"/>